<dbReference type="SUPFAM" id="SSF109604">
    <property type="entry name" value="HD-domain/PDEase-like"/>
    <property type="match status" value="1"/>
</dbReference>
<keyword evidence="3" id="KW-0378">Hydrolase</keyword>
<dbReference type="GO" id="GO:0008081">
    <property type="term" value="F:phosphoric diester hydrolase activity"/>
    <property type="evidence" value="ECO:0007669"/>
    <property type="project" value="UniProtKB-ARBA"/>
</dbReference>
<dbReference type="AlphaFoldDB" id="A0A1S7LEC9"/>
<evidence type="ECO:0000259" key="2">
    <source>
        <dbReference type="PROSITE" id="PS51832"/>
    </source>
</evidence>
<name>A0A1S7LEC9_MAGMO</name>
<protein>
    <submittedName>
        <fullName evidence="3">Putative metal dependent phosphohydrolase</fullName>
    </submittedName>
</protein>
<organism evidence="3">
    <name type="scientific">Magnetococcus massalia (strain MO-1)</name>
    <dbReference type="NCBI Taxonomy" id="451514"/>
    <lineage>
        <taxon>Bacteria</taxon>
        <taxon>Pseudomonadati</taxon>
        <taxon>Pseudomonadota</taxon>
        <taxon>Magnetococcia</taxon>
        <taxon>Magnetococcales</taxon>
        <taxon>Magnetococcaceae</taxon>
        <taxon>Magnetococcus</taxon>
    </lineage>
</organism>
<dbReference type="Gene3D" id="1.10.3210.10">
    <property type="entry name" value="Hypothetical protein af1432"/>
    <property type="match status" value="1"/>
</dbReference>
<proteinExistence type="predicted"/>
<dbReference type="PANTHER" id="PTHR43155">
    <property type="entry name" value="CYCLIC DI-GMP PHOSPHODIESTERASE PA4108-RELATED"/>
    <property type="match status" value="1"/>
</dbReference>
<dbReference type="SMART" id="SM00471">
    <property type="entry name" value="HDc"/>
    <property type="match status" value="1"/>
</dbReference>
<feature type="region of interest" description="Disordered" evidence="1">
    <location>
        <begin position="1"/>
        <end position="26"/>
    </location>
</feature>
<dbReference type="NCBIfam" id="TIGR00277">
    <property type="entry name" value="HDIG"/>
    <property type="match status" value="1"/>
</dbReference>
<sequence>MSQDQASQSEEMDQLAAQLAELGEDDAFVDPREQEEQMWVEETTYALELMSATERELAEVFEQAADGEPLDVKKLDLSVSRINATLANDSDAMVGLALLRRHDTEGFDHSINSAIYLMTLGHSMGLSETVCNELGMGGLLHDIGKSQLPRDLIQKRGALTDAERKLVNSHVEESMQMLDVMEEIPERVKELVRHHHERLDGTGYPHGLKGDAISQGGRMMAVADCFDAMTSNRSYRKAREGREVLKELMLECVENKSLDTRIVEHFIQGVGIYPLGTLVRLADKRLGVVIRNHSGNLLHPVLRIIAQGMDNKQLEPYMLDLATAGGGEAVRIVSTENPSMTRIDPSRFMPGADCYCV</sequence>
<feature type="domain" description="HD-GYP" evidence="2">
    <location>
        <begin position="84"/>
        <end position="282"/>
    </location>
</feature>
<evidence type="ECO:0000256" key="1">
    <source>
        <dbReference type="SAM" id="MobiDB-lite"/>
    </source>
</evidence>
<dbReference type="InterPro" id="IPR003607">
    <property type="entry name" value="HD/PDEase_dom"/>
</dbReference>
<evidence type="ECO:0000313" key="3">
    <source>
        <dbReference type="EMBL" id="CRH04417.1"/>
    </source>
</evidence>
<dbReference type="EMBL" id="LO017727">
    <property type="protein sequence ID" value="CRH04417.1"/>
    <property type="molecule type" value="Genomic_DNA"/>
</dbReference>
<gene>
    <name evidence="3" type="ORF">MAGMO_0203</name>
</gene>
<accession>A0A1S7LEC9</accession>
<dbReference type="InterPro" id="IPR006675">
    <property type="entry name" value="HDIG_dom"/>
</dbReference>
<dbReference type="PANTHER" id="PTHR43155:SF2">
    <property type="entry name" value="CYCLIC DI-GMP PHOSPHODIESTERASE PA4108"/>
    <property type="match status" value="1"/>
</dbReference>
<dbReference type="CDD" id="cd00077">
    <property type="entry name" value="HDc"/>
    <property type="match status" value="1"/>
</dbReference>
<dbReference type="Pfam" id="PF13487">
    <property type="entry name" value="HD_5"/>
    <property type="match status" value="1"/>
</dbReference>
<dbReference type="InterPro" id="IPR037522">
    <property type="entry name" value="HD_GYP_dom"/>
</dbReference>
<reference evidence="3" key="1">
    <citation type="submission" date="2015-04" db="EMBL/GenBank/DDBJ databases">
        <authorList>
            <person name="Syromyatnikov M.Y."/>
            <person name="Popov V.N."/>
        </authorList>
    </citation>
    <scope>NUCLEOTIDE SEQUENCE</scope>
    <source>
        <strain evidence="3">MO-1</strain>
    </source>
</reference>
<dbReference type="PROSITE" id="PS51832">
    <property type="entry name" value="HD_GYP"/>
    <property type="match status" value="1"/>
</dbReference>